<dbReference type="EMBL" id="VOHK01000011">
    <property type="protein sequence ID" value="TWT17274.1"/>
    <property type="molecule type" value="Genomic_DNA"/>
</dbReference>
<protein>
    <recommendedName>
        <fullName evidence="3">DUF1127 domain-containing protein</fullName>
    </recommendedName>
</protein>
<evidence type="ECO:0000313" key="2">
    <source>
        <dbReference type="Proteomes" id="UP000319980"/>
    </source>
</evidence>
<gene>
    <name evidence="1" type="ORF">FQY83_17145</name>
</gene>
<organism evidence="1 2">
    <name type="scientific">Luteimonas marina</name>
    <dbReference type="NCBI Taxonomy" id="488485"/>
    <lineage>
        <taxon>Bacteria</taxon>
        <taxon>Pseudomonadati</taxon>
        <taxon>Pseudomonadota</taxon>
        <taxon>Gammaproteobacteria</taxon>
        <taxon>Lysobacterales</taxon>
        <taxon>Lysobacteraceae</taxon>
        <taxon>Luteimonas</taxon>
    </lineage>
</organism>
<comment type="caution">
    <text evidence="1">The sequence shown here is derived from an EMBL/GenBank/DDBJ whole genome shotgun (WGS) entry which is preliminary data.</text>
</comment>
<reference evidence="1 2" key="1">
    <citation type="journal article" date="2008" name="Int. J. Syst. Evol. Microbiol.">
        <title>Luteimonas marina sp. nov., isolated from seawater.</title>
        <authorList>
            <person name="Baik K.S."/>
            <person name="Park S.C."/>
            <person name="Kim M.S."/>
            <person name="Kim E.M."/>
            <person name="Park C."/>
            <person name="Chun J."/>
            <person name="Seong C.N."/>
        </authorList>
    </citation>
    <scope>NUCLEOTIDE SEQUENCE [LARGE SCALE GENOMIC DNA]</scope>
    <source>
        <strain evidence="1 2">FR1330</strain>
    </source>
</reference>
<accession>A0A5C5TTI0</accession>
<dbReference type="AlphaFoldDB" id="A0A5C5TTI0"/>
<sequence length="60" mass="6988">MDRLIVERKLDSLHRCLQRIASRRPADVDALQTDLDLQDVLVLNCWRASRTDPLSRVMRG</sequence>
<proteinExistence type="predicted"/>
<keyword evidence="2" id="KW-1185">Reference proteome</keyword>
<evidence type="ECO:0000313" key="1">
    <source>
        <dbReference type="EMBL" id="TWT17274.1"/>
    </source>
</evidence>
<dbReference type="RefSeq" id="WP_146389392.1">
    <property type="nucleotide sequence ID" value="NZ_VOHK01000011.1"/>
</dbReference>
<dbReference type="Proteomes" id="UP000319980">
    <property type="component" value="Unassembled WGS sequence"/>
</dbReference>
<name>A0A5C5TTI0_9GAMM</name>
<evidence type="ECO:0008006" key="3">
    <source>
        <dbReference type="Google" id="ProtNLM"/>
    </source>
</evidence>